<feature type="region of interest" description="Disordered" evidence="1">
    <location>
        <begin position="68"/>
        <end position="132"/>
    </location>
</feature>
<evidence type="ECO:0000313" key="3">
    <source>
        <dbReference type="Proteomes" id="UP000054477"/>
    </source>
</evidence>
<dbReference type="HOGENOM" id="CLU_1917390_0_0_1"/>
<name>A0A0C9WSI9_9AGAR</name>
<accession>A0A0C9WSI9</accession>
<dbReference type="Proteomes" id="UP000054477">
    <property type="component" value="Unassembled WGS sequence"/>
</dbReference>
<evidence type="ECO:0000313" key="2">
    <source>
        <dbReference type="EMBL" id="KIK01815.1"/>
    </source>
</evidence>
<reference evidence="3" key="2">
    <citation type="submission" date="2015-01" db="EMBL/GenBank/DDBJ databases">
        <title>Evolutionary Origins and Diversification of the Mycorrhizal Mutualists.</title>
        <authorList>
            <consortium name="DOE Joint Genome Institute"/>
            <consortium name="Mycorrhizal Genomics Consortium"/>
            <person name="Kohler A."/>
            <person name="Kuo A."/>
            <person name="Nagy L.G."/>
            <person name="Floudas D."/>
            <person name="Copeland A."/>
            <person name="Barry K.W."/>
            <person name="Cichocki N."/>
            <person name="Veneault-Fourrey C."/>
            <person name="LaButti K."/>
            <person name="Lindquist E.A."/>
            <person name="Lipzen A."/>
            <person name="Lundell T."/>
            <person name="Morin E."/>
            <person name="Murat C."/>
            <person name="Riley R."/>
            <person name="Ohm R."/>
            <person name="Sun H."/>
            <person name="Tunlid A."/>
            <person name="Henrissat B."/>
            <person name="Grigoriev I.V."/>
            <person name="Hibbett D.S."/>
            <person name="Martin F."/>
        </authorList>
    </citation>
    <scope>NUCLEOTIDE SEQUENCE [LARGE SCALE GENOMIC DNA]</scope>
    <source>
        <strain evidence="3">LaAM-08-1</strain>
    </source>
</reference>
<sequence length="132" mass="14419">MLLPNETLAAGGAKREIGRRGDRHSRIPQASATNMARKIMFLEIAAHVPNPWTCCTHPAVAPHSCSLDQGECTTSPDGWQRRQTVKPRATSEPPWRIDCETHPQVANTSSRGTLPLSTVEPPHQVESVAEPP</sequence>
<keyword evidence="3" id="KW-1185">Reference proteome</keyword>
<protein>
    <submittedName>
        <fullName evidence="2">Uncharacterized protein</fullName>
    </submittedName>
</protein>
<organism evidence="2 3">
    <name type="scientific">Laccaria amethystina LaAM-08-1</name>
    <dbReference type="NCBI Taxonomy" id="1095629"/>
    <lineage>
        <taxon>Eukaryota</taxon>
        <taxon>Fungi</taxon>
        <taxon>Dikarya</taxon>
        <taxon>Basidiomycota</taxon>
        <taxon>Agaricomycotina</taxon>
        <taxon>Agaricomycetes</taxon>
        <taxon>Agaricomycetidae</taxon>
        <taxon>Agaricales</taxon>
        <taxon>Agaricineae</taxon>
        <taxon>Hydnangiaceae</taxon>
        <taxon>Laccaria</taxon>
    </lineage>
</organism>
<reference evidence="2 3" key="1">
    <citation type="submission" date="2014-04" db="EMBL/GenBank/DDBJ databases">
        <authorList>
            <consortium name="DOE Joint Genome Institute"/>
            <person name="Kuo A."/>
            <person name="Kohler A."/>
            <person name="Nagy L.G."/>
            <person name="Floudas D."/>
            <person name="Copeland A."/>
            <person name="Barry K.W."/>
            <person name="Cichocki N."/>
            <person name="Veneault-Fourrey C."/>
            <person name="LaButti K."/>
            <person name="Lindquist E.A."/>
            <person name="Lipzen A."/>
            <person name="Lundell T."/>
            <person name="Morin E."/>
            <person name="Murat C."/>
            <person name="Sun H."/>
            <person name="Tunlid A."/>
            <person name="Henrissat B."/>
            <person name="Grigoriev I.V."/>
            <person name="Hibbett D.S."/>
            <person name="Martin F."/>
            <person name="Nordberg H.P."/>
            <person name="Cantor M.N."/>
            <person name="Hua S.X."/>
        </authorList>
    </citation>
    <scope>NUCLEOTIDE SEQUENCE [LARGE SCALE GENOMIC DNA]</scope>
    <source>
        <strain evidence="2 3">LaAM-08-1</strain>
    </source>
</reference>
<dbReference type="AlphaFoldDB" id="A0A0C9WSI9"/>
<gene>
    <name evidence="2" type="ORF">K443DRAFT_548233</name>
</gene>
<feature type="region of interest" description="Disordered" evidence="1">
    <location>
        <begin position="1"/>
        <end position="24"/>
    </location>
</feature>
<dbReference type="EMBL" id="KN838601">
    <property type="protein sequence ID" value="KIK01815.1"/>
    <property type="molecule type" value="Genomic_DNA"/>
</dbReference>
<evidence type="ECO:0000256" key="1">
    <source>
        <dbReference type="SAM" id="MobiDB-lite"/>
    </source>
</evidence>
<proteinExistence type="predicted"/>
<feature type="compositionally biased region" description="Polar residues" evidence="1">
    <location>
        <begin position="104"/>
        <end position="116"/>
    </location>
</feature>